<proteinExistence type="predicted"/>
<evidence type="ECO:0000313" key="2">
    <source>
        <dbReference type="Proteomes" id="UP000265520"/>
    </source>
</evidence>
<protein>
    <submittedName>
        <fullName evidence="1">Uncharacterized protein</fullName>
    </submittedName>
</protein>
<organism evidence="1 2">
    <name type="scientific">Trifolium medium</name>
    <dbReference type="NCBI Taxonomy" id="97028"/>
    <lineage>
        <taxon>Eukaryota</taxon>
        <taxon>Viridiplantae</taxon>
        <taxon>Streptophyta</taxon>
        <taxon>Embryophyta</taxon>
        <taxon>Tracheophyta</taxon>
        <taxon>Spermatophyta</taxon>
        <taxon>Magnoliopsida</taxon>
        <taxon>eudicotyledons</taxon>
        <taxon>Gunneridae</taxon>
        <taxon>Pentapetalae</taxon>
        <taxon>rosids</taxon>
        <taxon>fabids</taxon>
        <taxon>Fabales</taxon>
        <taxon>Fabaceae</taxon>
        <taxon>Papilionoideae</taxon>
        <taxon>50 kb inversion clade</taxon>
        <taxon>NPAAA clade</taxon>
        <taxon>Hologalegina</taxon>
        <taxon>IRL clade</taxon>
        <taxon>Trifolieae</taxon>
        <taxon>Trifolium</taxon>
    </lineage>
</organism>
<comment type="caution">
    <text evidence="1">The sequence shown here is derived from an EMBL/GenBank/DDBJ whole genome shotgun (WGS) entry which is preliminary data.</text>
</comment>
<accession>A0A392SLZ7</accession>
<keyword evidence="2" id="KW-1185">Reference proteome</keyword>
<dbReference type="Proteomes" id="UP000265520">
    <property type="component" value="Unassembled WGS sequence"/>
</dbReference>
<dbReference type="AlphaFoldDB" id="A0A392SLZ7"/>
<dbReference type="EMBL" id="LXQA010394510">
    <property type="protein sequence ID" value="MCI49005.1"/>
    <property type="molecule type" value="Genomic_DNA"/>
</dbReference>
<reference evidence="1 2" key="1">
    <citation type="journal article" date="2018" name="Front. Plant Sci.">
        <title>Red Clover (Trifolium pratense) and Zigzag Clover (T. medium) - A Picture of Genomic Similarities and Differences.</title>
        <authorList>
            <person name="Dluhosova J."/>
            <person name="Istvanek J."/>
            <person name="Nedelnik J."/>
            <person name="Repkova J."/>
        </authorList>
    </citation>
    <scope>NUCLEOTIDE SEQUENCE [LARGE SCALE GENOMIC DNA]</scope>
    <source>
        <strain evidence="2">cv. 10/8</strain>
        <tissue evidence="1">Leaf</tissue>
    </source>
</reference>
<sequence>MMMEYLGSTEKDVEFEVRITKGAHARFLYLRKIIKNYVEVVNQVEKDGTTDTFE</sequence>
<name>A0A392SLZ7_9FABA</name>
<evidence type="ECO:0000313" key="1">
    <source>
        <dbReference type="EMBL" id="MCI49005.1"/>
    </source>
</evidence>
<feature type="non-terminal residue" evidence="1">
    <location>
        <position position="54"/>
    </location>
</feature>